<dbReference type="InterPro" id="IPR000172">
    <property type="entry name" value="GMC_OxRdtase_N"/>
</dbReference>
<organism evidence="6 7">
    <name type="scientific">Castilleja foliolosa</name>
    <dbReference type="NCBI Taxonomy" id="1961234"/>
    <lineage>
        <taxon>Eukaryota</taxon>
        <taxon>Viridiplantae</taxon>
        <taxon>Streptophyta</taxon>
        <taxon>Embryophyta</taxon>
        <taxon>Tracheophyta</taxon>
        <taxon>Spermatophyta</taxon>
        <taxon>Magnoliopsida</taxon>
        <taxon>eudicotyledons</taxon>
        <taxon>Gunneridae</taxon>
        <taxon>Pentapetalae</taxon>
        <taxon>asterids</taxon>
        <taxon>lamiids</taxon>
        <taxon>Lamiales</taxon>
        <taxon>Orobanchaceae</taxon>
        <taxon>Pedicularideae</taxon>
        <taxon>Castillejinae</taxon>
        <taxon>Castilleja</taxon>
    </lineage>
</organism>
<evidence type="ECO:0000256" key="2">
    <source>
        <dbReference type="ARBA" id="ARBA00022630"/>
    </source>
</evidence>
<dbReference type="Gene3D" id="3.30.410.40">
    <property type="match status" value="3"/>
</dbReference>
<gene>
    <name evidence="6" type="ORF">CASFOL_038566</name>
</gene>
<comment type="cofactor">
    <cofactor evidence="1">
        <name>FAD</name>
        <dbReference type="ChEBI" id="CHEBI:57692"/>
    </cofactor>
</comment>
<feature type="domain" description="Glucose-methanol-choline oxidoreductase N-terminal" evidence="5">
    <location>
        <begin position="53"/>
        <end position="67"/>
    </location>
</feature>
<proteinExistence type="predicted"/>
<comment type="caution">
    <text evidence="6">The sequence shown here is derived from an EMBL/GenBank/DDBJ whole genome shotgun (WGS) entry which is preliminary data.</text>
</comment>
<dbReference type="PANTHER" id="PTHR45968:SF5">
    <property type="entry name" value="PROTEIN HOTHEAD"/>
    <property type="match status" value="1"/>
</dbReference>
<evidence type="ECO:0000256" key="1">
    <source>
        <dbReference type="ARBA" id="ARBA00001974"/>
    </source>
</evidence>
<dbReference type="Proteomes" id="UP001632038">
    <property type="component" value="Unassembled WGS sequence"/>
</dbReference>
<evidence type="ECO:0000313" key="7">
    <source>
        <dbReference type="Proteomes" id="UP001632038"/>
    </source>
</evidence>
<dbReference type="InterPro" id="IPR036188">
    <property type="entry name" value="FAD/NAD-bd_sf"/>
</dbReference>
<dbReference type="EMBL" id="JAVIJP010000081">
    <property type="protein sequence ID" value="KAL3618245.1"/>
    <property type="molecule type" value="Genomic_DNA"/>
</dbReference>
<evidence type="ECO:0000259" key="5">
    <source>
        <dbReference type="PROSITE" id="PS00624"/>
    </source>
</evidence>
<dbReference type="InterPro" id="IPR007867">
    <property type="entry name" value="GMC_OxRtase_C"/>
</dbReference>
<dbReference type="Gene3D" id="3.50.50.60">
    <property type="entry name" value="FAD/NAD(P)-binding domain"/>
    <property type="match status" value="3"/>
</dbReference>
<name>A0ABD3BLE1_9LAMI</name>
<dbReference type="PANTHER" id="PTHR45968">
    <property type="entry name" value="OSJNBA0019K04.7 PROTEIN"/>
    <property type="match status" value="1"/>
</dbReference>
<keyword evidence="2" id="KW-0285">Flavoprotein</keyword>
<keyword evidence="7" id="KW-1185">Reference proteome</keyword>
<dbReference type="SUPFAM" id="SSF51905">
    <property type="entry name" value="FAD/NAD(P)-binding domain"/>
    <property type="match status" value="2"/>
</dbReference>
<evidence type="ECO:0000256" key="4">
    <source>
        <dbReference type="ARBA" id="ARBA00022827"/>
    </source>
</evidence>
<dbReference type="Pfam" id="PF05199">
    <property type="entry name" value="GMC_oxred_C"/>
    <property type="match status" value="1"/>
</dbReference>
<sequence length="402" mass="43605">MKQKIKSQGLCLKISSSGEKPKAVGIIFKDENGLTHRATLSKGPESEIIISSGAIGSPQLVLLSGIGPKKELKKHNISVVLNNKFVGKNMANNPLNTVFVPTNSPIEQSLIQTVGITKMGVNIEASSGFGQSSDSIHWDHDTVSAEGSASWVVSLYVGGTIFDRYGRRHTAAELLASANPEKIDVSVHATVQKIEFDTTGEKPNAVGVIFKDENGLTHRATLSKGPESEIIIPSELEKHNISVVLNNKFVGKNMADNPLNTIFVPTNGPIKQSLIQAVGITKMGVYIEASSGFGQSSDSIHWDHSIVSAEIGQLSTIPPHKRTHEAIHQYRRSKQNLPHEAAEYERSGVYESLAQEHKRHQIVSSVVDTVITIWHYHGGCHVGKVVDSNYKVIGVKGVRVVL</sequence>
<accession>A0ABD3BLE1</accession>
<dbReference type="InterPro" id="IPR051871">
    <property type="entry name" value="GMC_Oxidoreductase-Related"/>
</dbReference>
<dbReference type="AlphaFoldDB" id="A0ABD3BLE1"/>
<reference evidence="7" key="1">
    <citation type="journal article" date="2024" name="IScience">
        <title>Strigolactones Initiate the Formation of Haustorium-like Structures in Castilleja.</title>
        <authorList>
            <person name="Buerger M."/>
            <person name="Peterson D."/>
            <person name="Chory J."/>
        </authorList>
    </citation>
    <scope>NUCLEOTIDE SEQUENCE [LARGE SCALE GENOMIC DNA]</scope>
</reference>
<evidence type="ECO:0000313" key="6">
    <source>
        <dbReference type="EMBL" id="KAL3618245.1"/>
    </source>
</evidence>
<keyword evidence="4" id="KW-0274">FAD</keyword>
<dbReference type="Pfam" id="PF00732">
    <property type="entry name" value="GMC_oxred_N"/>
    <property type="match status" value="1"/>
</dbReference>
<evidence type="ECO:0000256" key="3">
    <source>
        <dbReference type="ARBA" id="ARBA00022729"/>
    </source>
</evidence>
<protein>
    <recommendedName>
        <fullName evidence="5">Glucose-methanol-choline oxidoreductase N-terminal domain-containing protein</fullName>
    </recommendedName>
</protein>
<keyword evidence="3" id="KW-0732">Signal</keyword>
<dbReference type="PROSITE" id="PS00624">
    <property type="entry name" value="GMC_OXRED_2"/>
    <property type="match status" value="1"/>
</dbReference>